<reference evidence="2" key="1">
    <citation type="journal article" date="2017" name="Plant J.">
        <title>The pomegranate (Punica granatum L.) genome and the genomics of punicalagin biosynthesis.</title>
        <authorList>
            <person name="Qin G."/>
            <person name="Xu C."/>
            <person name="Ming R."/>
            <person name="Tang H."/>
            <person name="Guyot R."/>
            <person name="Kramer E.M."/>
            <person name="Hu Y."/>
            <person name="Yi X."/>
            <person name="Qi Y."/>
            <person name="Xu X."/>
            <person name="Gao Z."/>
            <person name="Pan H."/>
            <person name="Jian J."/>
            <person name="Tian Y."/>
            <person name="Yue Z."/>
            <person name="Xu Y."/>
        </authorList>
    </citation>
    <scope>NUCLEOTIDE SEQUENCE [LARGE SCALE GENOMIC DNA]</scope>
    <source>
        <strain evidence="2">cv. Dabenzi</strain>
    </source>
</reference>
<organism evidence="1 2">
    <name type="scientific">Punica granatum</name>
    <name type="common">Pomegranate</name>
    <dbReference type="NCBI Taxonomy" id="22663"/>
    <lineage>
        <taxon>Eukaryota</taxon>
        <taxon>Viridiplantae</taxon>
        <taxon>Streptophyta</taxon>
        <taxon>Embryophyta</taxon>
        <taxon>Tracheophyta</taxon>
        <taxon>Spermatophyta</taxon>
        <taxon>Magnoliopsida</taxon>
        <taxon>eudicotyledons</taxon>
        <taxon>Gunneridae</taxon>
        <taxon>Pentapetalae</taxon>
        <taxon>rosids</taxon>
        <taxon>malvids</taxon>
        <taxon>Myrtales</taxon>
        <taxon>Lythraceae</taxon>
        <taxon>Punica</taxon>
    </lineage>
</organism>
<accession>A0A218XW41</accession>
<dbReference type="Proteomes" id="UP000197138">
    <property type="component" value="Unassembled WGS sequence"/>
</dbReference>
<dbReference type="EMBL" id="MTKT01000785">
    <property type="protein sequence ID" value="OWM88819.1"/>
    <property type="molecule type" value="Genomic_DNA"/>
</dbReference>
<name>A0A218XW41_PUNGR</name>
<dbReference type="AlphaFoldDB" id="A0A218XW41"/>
<proteinExistence type="predicted"/>
<evidence type="ECO:0000313" key="1">
    <source>
        <dbReference type="EMBL" id="OWM88819.1"/>
    </source>
</evidence>
<comment type="caution">
    <text evidence="1">The sequence shown here is derived from an EMBL/GenBank/DDBJ whole genome shotgun (WGS) entry which is preliminary data.</text>
</comment>
<protein>
    <submittedName>
        <fullName evidence="1">Uncharacterized protein</fullName>
    </submittedName>
</protein>
<sequence length="71" mass="7674">MLADCSSIFPDVVTDSISLTPGLGNLSLLSSNVELTVRQLILHGLVTSELHFSKVELLMSNLPPYEFDAAL</sequence>
<gene>
    <name evidence="1" type="ORF">CDL15_Pgr020773</name>
</gene>
<evidence type="ECO:0000313" key="2">
    <source>
        <dbReference type="Proteomes" id="UP000197138"/>
    </source>
</evidence>